<feature type="domain" description="Tyrosine specific protein phosphatases" evidence="3">
    <location>
        <begin position="122"/>
        <end position="179"/>
    </location>
</feature>
<dbReference type="InterPro" id="IPR020422">
    <property type="entry name" value="TYR_PHOSPHATASE_DUAL_dom"/>
</dbReference>
<dbReference type="AlphaFoldDB" id="A0A2G8JDH1"/>
<proteinExistence type="predicted"/>
<name>A0A2G8JDH1_STIJA</name>
<reference evidence="4 5" key="1">
    <citation type="journal article" date="2017" name="PLoS Biol.">
        <title>The sea cucumber genome provides insights into morphological evolution and visceral regeneration.</title>
        <authorList>
            <person name="Zhang X."/>
            <person name="Sun L."/>
            <person name="Yuan J."/>
            <person name="Sun Y."/>
            <person name="Gao Y."/>
            <person name="Zhang L."/>
            <person name="Li S."/>
            <person name="Dai H."/>
            <person name="Hamel J.F."/>
            <person name="Liu C."/>
            <person name="Yu Y."/>
            <person name="Liu S."/>
            <person name="Lin W."/>
            <person name="Guo K."/>
            <person name="Jin S."/>
            <person name="Xu P."/>
            <person name="Storey K.B."/>
            <person name="Huan P."/>
            <person name="Zhang T."/>
            <person name="Zhou Y."/>
            <person name="Zhang J."/>
            <person name="Lin C."/>
            <person name="Li X."/>
            <person name="Xing L."/>
            <person name="Huo D."/>
            <person name="Sun M."/>
            <person name="Wang L."/>
            <person name="Mercier A."/>
            <person name="Li F."/>
            <person name="Yang H."/>
            <person name="Xiang J."/>
        </authorList>
    </citation>
    <scope>NUCLEOTIDE SEQUENCE [LARGE SCALE GENOMIC DNA]</scope>
    <source>
        <strain evidence="4">Shaxun</strain>
        <tissue evidence="4">Muscle</tissue>
    </source>
</reference>
<dbReference type="EMBL" id="MRZV01002398">
    <property type="protein sequence ID" value="PIK33801.1"/>
    <property type="molecule type" value="Genomic_DNA"/>
</dbReference>
<dbReference type="InterPro" id="IPR000340">
    <property type="entry name" value="Dual-sp_phosphatase_cat-dom"/>
</dbReference>
<dbReference type="PRINTS" id="PR01910">
    <property type="entry name" value="ADSPHPHTASEB"/>
</dbReference>
<dbReference type="Pfam" id="PF00782">
    <property type="entry name" value="DSPc"/>
    <property type="match status" value="1"/>
</dbReference>
<evidence type="ECO:0000259" key="3">
    <source>
        <dbReference type="PROSITE" id="PS50056"/>
    </source>
</evidence>
<dbReference type="PRINTS" id="PR01908">
    <property type="entry name" value="ADSPHPHTASE"/>
</dbReference>
<dbReference type="PROSITE" id="PS50054">
    <property type="entry name" value="TYR_PHOSPHATASE_DUAL"/>
    <property type="match status" value="1"/>
</dbReference>
<dbReference type="GO" id="GO:0017017">
    <property type="term" value="F:MAP kinase tyrosine/serine/threonine phosphatase activity"/>
    <property type="evidence" value="ECO:0007669"/>
    <property type="project" value="InterPro"/>
</dbReference>
<gene>
    <name evidence="4" type="ORF">BSL78_29385</name>
</gene>
<dbReference type="InterPro" id="IPR000387">
    <property type="entry name" value="Tyr_Pase_dom"/>
</dbReference>
<evidence type="ECO:0000313" key="4">
    <source>
        <dbReference type="EMBL" id="PIK33801.1"/>
    </source>
</evidence>
<sequence>MSFTDQIEKFKRGGLKKVDTKITTSTGEKYLERHTMPGITRTEKLQESSEGFVVDYAPDLQIVAVRPNLFVGSSDVANSFEILQENGITHILNLILMHNVFPEDFTYLSLPICDLPCINIRKYFPEAFKFIDDALLTGGRVLVHCNAGVSRCITVTLGYLIKMEKAHLQEELAKLREQRYVKPNEGFMKVLEKLDEEIHSKIKNKKK</sequence>
<dbReference type="Proteomes" id="UP000230750">
    <property type="component" value="Unassembled WGS sequence"/>
</dbReference>
<dbReference type="SMART" id="SM00195">
    <property type="entry name" value="DSPc"/>
    <property type="match status" value="1"/>
</dbReference>
<evidence type="ECO:0000259" key="2">
    <source>
        <dbReference type="PROSITE" id="PS50054"/>
    </source>
</evidence>
<protein>
    <recommendedName>
        <fullName evidence="1">protein-serine/threonine phosphatase</fullName>
        <ecNumber evidence="1">3.1.3.16</ecNumber>
    </recommendedName>
</protein>
<feature type="domain" description="Tyrosine-protein phosphatase" evidence="2">
    <location>
        <begin position="61"/>
        <end position="200"/>
    </location>
</feature>
<dbReference type="GO" id="GO:0004722">
    <property type="term" value="F:protein serine/threonine phosphatase activity"/>
    <property type="evidence" value="ECO:0007669"/>
    <property type="project" value="UniProtKB-EC"/>
</dbReference>
<dbReference type="InterPro" id="IPR029021">
    <property type="entry name" value="Prot-tyrosine_phosphatase-like"/>
</dbReference>
<dbReference type="PANTHER" id="PTHR46377:SF1">
    <property type="entry name" value="DUAL SPECIFICITY PROTEIN PHOSPHATASE 19"/>
    <property type="match status" value="1"/>
</dbReference>
<dbReference type="STRING" id="307972.A0A2G8JDH1"/>
<organism evidence="4 5">
    <name type="scientific">Stichopus japonicus</name>
    <name type="common">Sea cucumber</name>
    <dbReference type="NCBI Taxonomy" id="307972"/>
    <lineage>
        <taxon>Eukaryota</taxon>
        <taxon>Metazoa</taxon>
        <taxon>Echinodermata</taxon>
        <taxon>Eleutherozoa</taxon>
        <taxon>Echinozoa</taxon>
        <taxon>Holothuroidea</taxon>
        <taxon>Aspidochirotacea</taxon>
        <taxon>Aspidochirotida</taxon>
        <taxon>Stichopodidae</taxon>
        <taxon>Apostichopus</taxon>
    </lineage>
</organism>
<dbReference type="Gene3D" id="3.90.190.10">
    <property type="entry name" value="Protein tyrosine phosphatase superfamily"/>
    <property type="match status" value="1"/>
</dbReference>
<accession>A0A2G8JDH1</accession>
<dbReference type="GO" id="GO:0008579">
    <property type="term" value="F:JUN kinase phosphatase activity"/>
    <property type="evidence" value="ECO:0007669"/>
    <property type="project" value="TreeGrafter"/>
</dbReference>
<dbReference type="GO" id="GO:0005737">
    <property type="term" value="C:cytoplasm"/>
    <property type="evidence" value="ECO:0007669"/>
    <property type="project" value="TreeGrafter"/>
</dbReference>
<dbReference type="PANTHER" id="PTHR46377">
    <property type="entry name" value="DUAL SPECIFICITY PROTEIN PHOSPHATASE 19"/>
    <property type="match status" value="1"/>
</dbReference>
<evidence type="ECO:0000313" key="5">
    <source>
        <dbReference type="Proteomes" id="UP000230750"/>
    </source>
</evidence>
<comment type="caution">
    <text evidence="4">The sequence shown here is derived from an EMBL/GenBank/DDBJ whole genome shotgun (WGS) entry which is preliminary data.</text>
</comment>
<keyword evidence="5" id="KW-1185">Reference proteome</keyword>
<dbReference type="OrthoDB" id="10252009at2759"/>
<dbReference type="PROSITE" id="PS50056">
    <property type="entry name" value="TYR_PHOSPHATASE_2"/>
    <property type="match status" value="1"/>
</dbReference>
<dbReference type="SUPFAM" id="SSF52799">
    <property type="entry name" value="(Phosphotyrosine protein) phosphatases II"/>
    <property type="match status" value="1"/>
</dbReference>
<dbReference type="EC" id="3.1.3.16" evidence="1"/>
<evidence type="ECO:0000256" key="1">
    <source>
        <dbReference type="ARBA" id="ARBA00013081"/>
    </source>
</evidence>
<dbReference type="InterPro" id="IPR020420">
    <property type="entry name" value="Atypical_DUSP_subfamB"/>
</dbReference>